<comment type="function">
    <text evidence="2">Removes the formyl group from the N-terminal Met of newly synthesized proteins. Requires at least a dipeptide for an efficient rate of reaction. N-terminal L-methionine is a prerequisite for activity but the enzyme has broad specificity at other positions.</text>
</comment>
<proteinExistence type="inferred from homology"/>
<comment type="caution">
    <text evidence="3">The sequence shown here is derived from an EMBL/GenBank/DDBJ whole genome shotgun (WGS) entry which is preliminary data.</text>
</comment>
<accession>A0A7C8BSZ6</accession>
<evidence type="ECO:0000256" key="2">
    <source>
        <dbReference type="HAMAP-Rule" id="MF_00163"/>
    </source>
</evidence>
<feature type="binding site" evidence="2">
    <location>
        <position position="114"/>
    </location>
    <ligand>
        <name>Fe cation</name>
        <dbReference type="ChEBI" id="CHEBI:24875"/>
    </ligand>
</feature>
<dbReference type="GO" id="GO:0046872">
    <property type="term" value="F:metal ion binding"/>
    <property type="evidence" value="ECO:0007669"/>
    <property type="project" value="UniProtKB-KW"/>
</dbReference>
<dbReference type="Proteomes" id="UP000479639">
    <property type="component" value="Unassembled WGS sequence"/>
</dbReference>
<keyword evidence="2" id="KW-0479">Metal-binding</keyword>
<keyword evidence="2" id="KW-0648">Protein biosynthesis</keyword>
<dbReference type="NCBIfam" id="NF001159">
    <property type="entry name" value="PRK00150.1-3"/>
    <property type="match status" value="1"/>
</dbReference>
<dbReference type="PANTHER" id="PTHR10458">
    <property type="entry name" value="PEPTIDE DEFORMYLASE"/>
    <property type="match status" value="1"/>
</dbReference>
<dbReference type="AlphaFoldDB" id="A0A7C8BSZ6"/>
<comment type="cofactor">
    <cofactor evidence="2">
        <name>Fe(2+)</name>
        <dbReference type="ChEBI" id="CHEBI:29033"/>
    </cofactor>
    <text evidence="2">Binds 1 Fe(2+) ion.</text>
</comment>
<dbReference type="PRINTS" id="PR01576">
    <property type="entry name" value="PDEFORMYLASE"/>
</dbReference>
<dbReference type="SUPFAM" id="SSF56420">
    <property type="entry name" value="Peptide deformylase"/>
    <property type="match status" value="1"/>
</dbReference>
<reference evidence="3 4" key="1">
    <citation type="submission" date="2019-09" db="EMBL/GenBank/DDBJ databases">
        <title>Whole genome shotgun sequencing (WGS) of Ellagibacter isourolithinifaciens DSM 104140(T) and Adlercreutzia muris DSM 29508(T).</title>
        <authorList>
            <person name="Stoll D.A."/>
            <person name="Danylec N."/>
            <person name="Huch M."/>
        </authorList>
    </citation>
    <scope>NUCLEOTIDE SEQUENCE [LARGE SCALE GENOMIC DNA]</scope>
    <source>
        <strain evidence="3 4">DSM 29508</strain>
    </source>
</reference>
<dbReference type="PANTHER" id="PTHR10458:SF22">
    <property type="entry name" value="PEPTIDE DEFORMYLASE"/>
    <property type="match status" value="1"/>
</dbReference>
<keyword evidence="2 3" id="KW-0378">Hydrolase</keyword>
<name>A0A7C8BSZ6_9ACTN</name>
<organism evidence="3 4">
    <name type="scientific">Adlercreutzia muris</name>
    <dbReference type="NCBI Taxonomy" id="1796610"/>
    <lineage>
        <taxon>Bacteria</taxon>
        <taxon>Bacillati</taxon>
        <taxon>Actinomycetota</taxon>
        <taxon>Coriobacteriia</taxon>
        <taxon>Eggerthellales</taxon>
        <taxon>Eggerthellaceae</taxon>
        <taxon>Adlercreutzia</taxon>
    </lineage>
</organism>
<evidence type="ECO:0000313" key="3">
    <source>
        <dbReference type="EMBL" id="KAB1650786.1"/>
    </source>
</evidence>
<feature type="binding site" evidence="2">
    <location>
        <position position="156"/>
    </location>
    <ligand>
        <name>Fe cation</name>
        <dbReference type="ChEBI" id="CHEBI:24875"/>
    </ligand>
</feature>
<dbReference type="InterPro" id="IPR036821">
    <property type="entry name" value="Peptide_deformylase_sf"/>
</dbReference>
<dbReference type="NCBIfam" id="TIGR00079">
    <property type="entry name" value="pept_deformyl"/>
    <property type="match status" value="1"/>
</dbReference>
<comment type="catalytic activity">
    <reaction evidence="2">
        <text>N-terminal N-formyl-L-methionyl-[peptide] + H2O = N-terminal L-methionyl-[peptide] + formate</text>
        <dbReference type="Rhea" id="RHEA:24420"/>
        <dbReference type="Rhea" id="RHEA-COMP:10639"/>
        <dbReference type="Rhea" id="RHEA-COMP:10640"/>
        <dbReference type="ChEBI" id="CHEBI:15377"/>
        <dbReference type="ChEBI" id="CHEBI:15740"/>
        <dbReference type="ChEBI" id="CHEBI:49298"/>
        <dbReference type="ChEBI" id="CHEBI:64731"/>
        <dbReference type="EC" id="3.5.1.88"/>
    </reaction>
</comment>
<dbReference type="HAMAP" id="MF_00163">
    <property type="entry name" value="Pep_deformylase"/>
    <property type="match status" value="1"/>
</dbReference>
<dbReference type="InterPro" id="IPR023635">
    <property type="entry name" value="Peptide_deformylase"/>
</dbReference>
<dbReference type="CDD" id="cd00487">
    <property type="entry name" value="Pep_deformylase"/>
    <property type="match status" value="1"/>
</dbReference>
<dbReference type="Gene3D" id="3.90.45.10">
    <property type="entry name" value="Peptide deformylase"/>
    <property type="match status" value="1"/>
</dbReference>
<feature type="active site" evidence="2">
    <location>
        <position position="157"/>
    </location>
</feature>
<gene>
    <name evidence="2 3" type="primary">def</name>
    <name evidence="3" type="ORF">F8D48_03990</name>
</gene>
<evidence type="ECO:0000256" key="1">
    <source>
        <dbReference type="ARBA" id="ARBA00010759"/>
    </source>
</evidence>
<comment type="similarity">
    <text evidence="1 2">Belongs to the polypeptide deformylase family.</text>
</comment>
<sequence length="200" mass="21781">MPARRAGIARPAARKRKGTAVLPIVIAPDPLLATVCEPCDLSDKSLKRLSKQMAHAMYKNYGCGIAAPQVGITKRLVVIDVDWDGEKGEKNPIVLVNPEIVELAGEPEEGGEGCLSCPGVTVPVKRQPWARVQYYDLDGELWEIEGDGLLGRCLQHEIDHLNGRTLFESCDPVTRIEALRAYDEAKAAGARPGDTDIEVK</sequence>
<keyword evidence="4" id="KW-1185">Reference proteome</keyword>
<dbReference type="Pfam" id="PF01327">
    <property type="entry name" value="Pep_deformylase"/>
    <property type="match status" value="1"/>
</dbReference>
<dbReference type="PIRSF" id="PIRSF004749">
    <property type="entry name" value="Pep_def"/>
    <property type="match status" value="1"/>
</dbReference>
<feature type="binding site" evidence="2">
    <location>
        <position position="160"/>
    </location>
    <ligand>
        <name>Fe cation</name>
        <dbReference type="ChEBI" id="CHEBI:24875"/>
    </ligand>
</feature>
<protein>
    <recommendedName>
        <fullName evidence="2">Peptide deformylase</fullName>
        <shortName evidence="2">PDF</shortName>
        <ecNumber evidence="2">3.5.1.88</ecNumber>
    </recommendedName>
    <alternativeName>
        <fullName evidence="2">Polypeptide deformylase</fullName>
    </alternativeName>
</protein>
<dbReference type="EC" id="3.5.1.88" evidence="2"/>
<dbReference type="GO" id="GO:0006412">
    <property type="term" value="P:translation"/>
    <property type="evidence" value="ECO:0007669"/>
    <property type="project" value="UniProtKB-UniRule"/>
</dbReference>
<keyword evidence="2" id="KW-0408">Iron</keyword>
<dbReference type="EMBL" id="WAJS01000009">
    <property type="protein sequence ID" value="KAB1650786.1"/>
    <property type="molecule type" value="Genomic_DNA"/>
</dbReference>
<dbReference type="GO" id="GO:0042586">
    <property type="term" value="F:peptide deformylase activity"/>
    <property type="evidence" value="ECO:0007669"/>
    <property type="project" value="UniProtKB-UniRule"/>
</dbReference>
<evidence type="ECO:0000313" key="4">
    <source>
        <dbReference type="Proteomes" id="UP000479639"/>
    </source>
</evidence>